<evidence type="ECO:0000259" key="1">
    <source>
        <dbReference type="Pfam" id="PF01832"/>
    </source>
</evidence>
<organism evidence="2 3">
    <name type="scientific">Paramuribaculum intestinale</name>
    <dbReference type="NCBI Taxonomy" id="2094151"/>
    <lineage>
        <taxon>Bacteria</taxon>
        <taxon>Pseudomonadati</taxon>
        <taxon>Bacteroidota</taxon>
        <taxon>Bacteroidia</taxon>
        <taxon>Bacteroidales</taxon>
        <taxon>Muribaculaceae</taxon>
        <taxon>Paramuribaculum</taxon>
    </lineage>
</organism>
<proteinExistence type="predicted"/>
<accession>A0A2V1IXK9</accession>
<feature type="domain" description="Mannosyl-glycoprotein endo-beta-N-acetylglucosamidase-like" evidence="1">
    <location>
        <begin position="28"/>
        <end position="152"/>
    </location>
</feature>
<dbReference type="AlphaFoldDB" id="A0A2V1IXK9"/>
<evidence type="ECO:0000313" key="2">
    <source>
        <dbReference type="EMBL" id="PWB07653.1"/>
    </source>
</evidence>
<dbReference type="GO" id="GO:0004040">
    <property type="term" value="F:amidase activity"/>
    <property type="evidence" value="ECO:0007669"/>
    <property type="project" value="InterPro"/>
</dbReference>
<dbReference type="Proteomes" id="UP000244925">
    <property type="component" value="Unassembled WGS sequence"/>
</dbReference>
<dbReference type="InterPro" id="IPR002901">
    <property type="entry name" value="MGlyc_endo_b_GlcNAc-like_dom"/>
</dbReference>
<dbReference type="Pfam" id="PF01832">
    <property type="entry name" value="Glucosaminidase"/>
    <property type="match status" value="1"/>
</dbReference>
<evidence type="ECO:0000313" key="3">
    <source>
        <dbReference type="Proteomes" id="UP000244925"/>
    </source>
</evidence>
<protein>
    <recommendedName>
        <fullName evidence="1">Mannosyl-glycoprotein endo-beta-N-acetylglucosamidase-like domain-containing protein</fullName>
    </recommendedName>
</protein>
<sequence length="162" mass="18040">MGPTQIDPETMWLFVSQRNPDFPIEIAQAFYDVGQIYGIRGDVALCQSILETGWFLYTGGTAVRPEQHNYCGLGVTRKGIRGHAFKDPREGVTAQIQHLYAYASTGRLPKGEGLVDPRFSLVSRGVASTWHDLNGRWAANNHYGTQIMKLYADLCAFSASRQ</sequence>
<gene>
    <name evidence="2" type="ORF">C5O25_06625</name>
</gene>
<dbReference type="EMBL" id="PUBV01000011">
    <property type="protein sequence ID" value="PWB07653.1"/>
    <property type="molecule type" value="Genomic_DNA"/>
</dbReference>
<comment type="caution">
    <text evidence="2">The sequence shown here is derived from an EMBL/GenBank/DDBJ whole genome shotgun (WGS) entry which is preliminary data.</text>
</comment>
<keyword evidence="3" id="KW-1185">Reference proteome</keyword>
<reference evidence="3" key="1">
    <citation type="submission" date="2018-02" db="EMBL/GenBank/DDBJ databases">
        <authorList>
            <person name="Clavel T."/>
            <person name="Strowig T."/>
        </authorList>
    </citation>
    <scope>NUCLEOTIDE SEQUENCE [LARGE SCALE GENOMIC DNA]</scope>
    <source>
        <strain evidence="3">DSM 100764</strain>
    </source>
</reference>
<dbReference type="Gene3D" id="1.10.530.10">
    <property type="match status" value="1"/>
</dbReference>
<name>A0A2V1IXK9_9BACT</name>